<feature type="domain" description="RING-type" evidence="10">
    <location>
        <begin position="124"/>
        <end position="168"/>
    </location>
</feature>
<dbReference type="GO" id="GO:0016020">
    <property type="term" value="C:membrane"/>
    <property type="evidence" value="ECO:0007669"/>
    <property type="project" value="UniProtKB-SubCell"/>
</dbReference>
<dbReference type="AlphaFoldDB" id="A0AAE0EZN6"/>
<gene>
    <name evidence="11" type="ORF">CYMTET_45468</name>
</gene>
<dbReference type="InterPro" id="IPR013083">
    <property type="entry name" value="Znf_RING/FYVE/PHD"/>
</dbReference>
<keyword evidence="4 8" id="KW-0863">Zinc-finger</keyword>
<proteinExistence type="predicted"/>
<evidence type="ECO:0000256" key="4">
    <source>
        <dbReference type="ARBA" id="ARBA00022771"/>
    </source>
</evidence>
<sequence length="236" mass="25374">MKCAIFVLQPPRLRFRALGARAGFVGASTCGDTKTRTEDQRSSQSCESASTAPRLSRLELSASRGKRGSQRGHTTVMSTTAPADKELLLGEALRRKAGNAAPGPEPAPGSVQDVSRAQAAAEECSICLTPILRNQVTKRLPCGKNGHTFHLRCVNPWLSKHNTCPICRQPLHVNRMPPVQASARAASQVGQNIHYFADAFPAARPRPGAASSSARPTRPPSTRHDLLRAMRAAVEQ</sequence>
<evidence type="ECO:0000256" key="1">
    <source>
        <dbReference type="ARBA" id="ARBA00004370"/>
    </source>
</evidence>
<feature type="compositionally biased region" description="Low complexity" evidence="9">
    <location>
        <begin position="204"/>
        <end position="216"/>
    </location>
</feature>
<evidence type="ECO:0000313" key="12">
    <source>
        <dbReference type="Proteomes" id="UP001190700"/>
    </source>
</evidence>
<name>A0AAE0EZN6_9CHLO</name>
<dbReference type="GO" id="GO:0008270">
    <property type="term" value="F:zinc ion binding"/>
    <property type="evidence" value="ECO:0007669"/>
    <property type="project" value="UniProtKB-KW"/>
</dbReference>
<comment type="subcellular location">
    <subcellularLocation>
        <location evidence="1">Membrane</location>
    </subcellularLocation>
</comment>
<organism evidence="11 12">
    <name type="scientific">Cymbomonas tetramitiformis</name>
    <dbReference type="NCBI Taxonomy" id="36881"/>
    <lineage>
        <taxon>Eukaryota</taxon>
        <taxon>Viridiplantae</taxon>
        <taxon>Chlorophyta</taxon>
        <taxon>Pyramimonadophyceae</taxon>
        <taxon>Pyramimonadales</taxon>
        <taxon>Pyramimonadaceae</taxon>
        <taxon>Cymbomonas</taxon>
    </lineage>
</organism>
<dbReference type="PROSITE" id="PS50089">
    <property type="entry name" value="ZF_RING_2"/>
    <property type="match status" value="1"/>
</dbReference>
<protein>
    <recommendedName>
        <fullName evidence="10">RING-type domain-containing protein</fullName>
    </recommendedName>
</protein>
<dbReference type="SMART" id="SM00184">
    <property type="entry name" value="RING"/>
    <property type="match status" value="1"/>
</dbReference>
<reference evidence="11 12" key="1">
    <citation type="journal article" date="2015" name="Genome Biol. Evol.">
        <title>Comparative Genomics of a Bacterivorous Green Alga Reveals Evolutionary Causalities and Consequences of Phago-Mixotrophic Mode of Nutrition.</title>
        <authorList>
            <person name="Burns J.A."/>
            <person name="Paasch A."/>
            <person name="Narechania A."/>
            <person name="Kim E."/>
        </authorList>
    </citation>
    <scope>NUCLEOTIDE SEQUENCE [LARGE SCALE GENOMIC DNA]</scope>
    <source>
        <strain evidence="11 12">PLY_AMNH</strain>
    </source>
</reference>
<comment type="caution">
    <text evidence="11">The sequence shown here is derived from an EMBL/GenBank/DDBJ whole genome shotgun (WGS) entry which is preliminary data.</text>
</comment>
<evidence type="ECO:0000256" key="9">
    <source>
        <dbReference type="SAM" id="MobiDB-lite"/>
    </source>
</evidence>
<dbReference type="CDD" id="cd16454">
    <property type="entry name" value="RING-H2_PA-TM-RING"/>
    <property type="match status" value="1"/>
</dbReference>
<feature type="region of interest" description="Disordered" evidence="9">
    <location>
        <begin position="27"/>
        <end position="84"/>
    </location>
</feature>
<keyword evidence="6" id="KW-1133">Transmembrane helix</keyword>
<evidence type="ECO:0000256" key="7">
    <source>
        <dbReference type="ARBA" id="ARBA00023136"/>
    </source>
</evidence>
<keyword evidence="7" id="KW-0472">Membrane</keyword>
<evidence type="ECO:0000256" key="5">
    <source>
        <dbReference type="ARBA" id="ARBA00022833"/>
    </source>
</evidence>
<dbReference type="Gene3D" id="3.30.40.10">
    <property type="entry name" value="Zinc/RING finger domain, C3HC4 (zinc finger)"/>
    <property type="match status" value="1"/>
</dbReference>
<evidence type="ECO:0000256" key="3">
    <source>
        <dbReference type="ARBA" id="ARBA00022723"/>
    </source>
</evidence>
<evidence type="ECO:0000313" key="11">
    <source>
        <dbReference type="EMBL" id="KAK3244945.1"/>
    </source>
</evidence>
<evidence type="ECO:0000256" key="8">
    <source>
        <dbReference type="PROSITE-ProRule" id="PRU00175"/>
    </source>
</evidence>
<evidence type="ECO:0000259" key="10">
    <source>
        <dbReference type="PROSITE" id="PS50089"/>
    </source>
</evidence>
<keyword evidence="12" id="KW-1185">Reference proteome</keyword>
<keyword evidence="5" id="KW-0862">Zinc</keyword>
<dbReference type="Pfam" id="PF13639">
    <property type="entry name" value="zf-RING_2"/>
    <property type="match status" value="1"/>
</dbReference>
<dbReference type="PANTHER" id="PTHR46539:SF1">
    <property type="entry name" value="E3 UBIQUITIN-PROTEIN LIGASE ATL42"/>
    <property type="match status" value="1"/>
</dbReference>
<keyword evidence="3" id="KW-0479">Metal-binding</keyword>
<keyword evidence="2" id="KW-0812">Transmembrane</keyword>
<dbReference type="SUPFAM" id="SSF57850">
    <property type="entry name" value="RING/U-box"/>
    <property type="match status" value="1"/>
</dbReference>
<dbReference type="InterPro" id="IPR001841">
    <property type="entry name" value="Znf_RING"/>
</dbReference>
<dbReference type="Proteomes" id="UP001190700">
    <property type="component" value="Unassembled WGS sequence"/>
</dbReference>
<accession>A0AAE0EZN6</accession>
<feature type="region of interest" description="Disordered" evidence="9">
    <location>
        <begin position="204"/>
        <end position="224"/>
    </location>
</feature>
<feature type="compositionally biased region" description="Polar residues" evidence="9">
    <location>
        <begin position="42"/>
        <end position="53"/>
    </location>
</feature>
<evidence type="ECO:0000256" key="6">
    <source>
        <dbReference type="ARBA" id="ARBA00022989"/>
    </source>
</evidence>
<dbReference type="EMBL" id="LGRX02031202">
    <property type="protein sequence ID" value="KAK3244945.1"/>
    <property type="molecule type" value="Genomic_DNA"/>
</dbReference>
<dbReference type="PANTHER" id="PTHR46539">
    <property type="entry name" value="E3 UBIQUITIN-PROTEIN LIGASE ATL42"/>
    <property type="match status" value="1"/>
</dbReference>
<feature type="compositionally biased region" description="Polar residues" evidence="9">
    <location>
        <begin position="71"/>
        <end position="81"/>
    </location>
</feature>
<evidence type="ECO:0000256" key="2">
    <source>
        <dbReference type="ARBA" id="ARBA00022692"/>
    </source>
</evidence>